<name>A0A672F9D1_SALFA</name>
<dbReference type="Gene3D" id="2.60.40.10">
    <property type="entry name" value="Immunoglobulins"/>
    <property type="match status" value="1"/>
</dbReference>
<dbReference type="InterPro" id="IPR007110">
    <property type="entry name" value="Ig-like_dom"/>
</dbReference>
<organism evidence="5 6">
    <name type="scientific">Salarias fasciatus</name>
    <name type="common">Jewelled blenny</name>
    <name type="synonym">Blennius fasciatus</name>
    <dbReference type="NCBI Taxonomy" id="181472"/>
    <lineage>
        <taxon>Eukaryota</taxon>
        <taxon>Metazoa</taxon>
        <taxon>Chordata</taxon>
        <taxon>Craniata</taxon>
        <taxon>Vertebrata</taxon>
        <taxon>Euteleostomi</taxon>
        <taxon>Actinopterygii</taxon>
        <taxon>Neopterygii</taxon>
        <taxon>Teleostei</taxon>
        <taxon>Neoteleostei</taxon>
        <taxon>Acanthomorphata</taxon>
        <taxon>Ovalentaria</taxon>
        <taxon>Blenniimorphae</taxon>
        <taxon>Blenniiformes</taxon>
        <taxon>Blennioidei</taxon>
        <taxon>Blenniidae</taxon>
        <taxon>Salariinae</taxon>
        <taxon>Salarias</taxon>
    </lineage>
</organism>
<dbReference type="PANTHER" id="PTHR23266">
    <property type="entry name" value="IMMUNOGLOBULIN HEAVY CHAIN"/>
    <property type="match status" value="1"/>
</dbReference>
<keyword evidence="6" id="KW-1185">Reference proteome</keyword>
<evidence type="ECO:0000313" key="5">
    <source>
        <dbReference type="Ensembl" id="ENSSFAP00005000670.1"/>
    </source>
</evidence>
<keyword evidence="2" id="KW-1064">Adaptive immunity</keyword>
<dbReference type="InterPro" id="IPR050199">
    <property type="entry name" value="IgHV"/>
</dbReference>
<sequence length="92" mass="10237">PVVKRPGESHELTCEASGFTFTSNGFAWIRQAPGKGLEWIAWLDMGSGSIKSSSQPDQFLISRDNYADRVSLQMSKLRTEDSAVYYCARSSQ</sequence>
<dbReference type="AlphaFoldDB" id="A0A672F9D1"/>
<dbReference type="InParanoid" id="A0A672F9D1"/>
<evidence type="ECO:0000313" key="6">
    <source>
        <dbReference type="Proteomes" id="UP000472267"/>
    </source>
</evidence>
<dbReference type="InterPro" id="IPR013783">
    <property type="entry name" value="Ig-like_fold"/>
</dbReference>
<accession>A0A672F9D1</accession>
<dbReference type="SMART" id="SM00406">
    <property type="entry name" value="IGv"/>
    <property type="match status" value="1"/>
</dbReference>
<dbReference type="Ensembl" id="ENSSFAT00005000699.1">
    <property type="protein sequence ID" value="ENSSFAP00005000670.1"/>
    <property type="gene ID" value="ENSSFAG00005000482.1"/>
</dbReference>
<feature type="domain" description="Ig-like" evidence="4">
    <location>
        <begin position="1"/>
        <end position="92"/>
    </location>
</feature>
<protein>
    <recommendedName>
        <fullName evidence="4">Ig-like domain-containing protein</fullName>
    </recommendedName>
</protein>
<dbReference type="PROSITE" id="PS50835">
    <property type="entry name" value="IG_LIKE"/>
    <property type="match status" value="1"/>
</dbReference>
<proteinExistence type="predicted"/>
<evidence type="ECO:0000256" key="3">
    <source>
        <dbReference type="ARBA" id="ARBA00043265"/>
    </source>
</evidence>
<dbReference type="InterPro" id="IPR013106">
    <property type="entry name" value="Ig_V-set"/>
</dbReference>
<dbReference type="Proteomes" id="UP000472267">
    <property type="component" value="Chromosome 4"/>
</dbReference>
<keyword evidence="3" id="KW-1280">Immunoglobulin</keyword>
<reference evidence="5" key="1">
    <citation type="submission" date="2019-06" db="EMBL/GenBank/DDBJ databases">
        <authorList>
            <consortium name="Wellcome Sanger Institute Data Sharing"/>
        </authorList>
    </citation>
    <scope>NUCLEOTIDE SEQUENCE [LARGE SCALE GENOMIC DNA]</scope>
</reference>
<evidence type="ECO:0000256" key="1">
    <source>
        <dbReference type="ARBA" id="ARBA00022859"/>
    </source>
</evidence>
<evidence type="ECO:0000256" key="2">
    <source>
        <dbReference type="ARBA" id="ARBA00023130"/>
    </source>
</evidence>
<dbReference type="GO" id="GO:0019814">
    <property type="term" value="C:immunoglobulin complex"/>
    <property type="evidence" value="ECO:0007669"/>
    <property type="project" value="UniProtKB-KW"/>
</dbReference>
<dbReference type="InterPro" id="IPR036179">
    <property type="entry name" value="Ig-like_dom_sf"/>
</dbReference>
<dbReference type="GO" id="GO:0005576">
    <property type="term" value="C:extracellular region"/>
    <property type="evidence" value="ECO:0007669"/>
    <property type="project" value="UniProtKB-ARBA"/>
</dbReference>
<reference evidence="5" key="3">
    <citation type="submission" date="2025-09" db="UniProtKB">
        <authorList>
            <consortium name="Ensembl"/>
        </authorList>
    </citation>
    <scope>IDENTIFICATION</scope>
</reference>
<dbReference type="Pfam" id="PF07686">
    <property type="entry name" value="V-set"/>
    <property type="match status" value="1"/>
</dbReference>
<reference evidence="5" key="2">
    <citation type="submission" date="2025-08" db="UniProtKB">
        <authorList>
            <consortium name="Ensembl"/>
        </authorList>
    </citation>
    <scope>IDENTIFICATION</scope>
</reference>
<evidence type="ECO:0000259" key="4">
    <source>
        <dbReference type="PROSITE" id="PS50835"/>
    </source>
</evidence>
<dbReference type="GO" id="GO:0002250">
    <property type="term" value="P:adaptive immune response"/>
    <property type="evidence" value="ECO:0007669"/>
    <property type="project" value="UniProtKB-KW"/>
</dbReference>
<dbReference type="SUPFAM" id="SSF48726">
    <property type="entry name" value="Immunoglobulin"/>
    <property type="match status" value="1"/>
</dbReference>
<keyword evidence="1" id="KW-0391">Immunity</keyword>